<feature type="transmembrane region" description="Helical" evidence="6">
    <location>
        <begin position="215"/>
        <end position="238"/>
    </location>
</feature>
<proteinExistence type="predicted"/>
<feature type="transmembrane region" description="Helical" evidence="6">
    <location>
        <begin position="71"/>
        <end position="94"/>
    </location>
</feature>
<feature type="transmembrane region" description="Helical" evidence="6">
    <location>
        <begin position="114"/>
        <end position="132"/>
    </location>
</feature>
<evidence type="ECO:0000256" key="6">
    <source>
        <dbReference type="SAM" id="Phobius"/>
    </source>
</evidence>
<protein>
    <submittedName>
        <fullName evidence="7">Oligosaccharide flippase family protein</fullName>
    </submittedName>
</protein>
<evidence type="ECO:0000256" key="2">
    <source>
        <dbReference type="ARBA" id="ARBA00022475"/>
    </source>
</evidence>
<feature type="transmembrane region" description="Helical" evidence="6">
    <location>
        <begin position="462"/>
        <end position="482"/>
    </location>
</feature>
<keyword evidence="3 6" id="KW-0812">Transmembrane</keyword>
<gene>
    <name evidence="7" type="ORF">ACFPOF_18785</name>
</gene>
<evidence type="ECO:0000256" key="5">
    <source>
        <dbReference type="ARBA" id="ARBA00023136"/>
    </source>
</evidence>
<feature type="transmembrane region" description="Helical" evidence="6">
    <location>
        <begin position="347"/>
        <end position="366"/>
    </location>
</feature>
<evidence type="ECO:0000313" key="7">
    <source>
        <dbReference type="EMBL" id="MFC5404790.1"/>
    </source>
</evidence>
<dbReference type="PANTHER" id="PTHR30250:SF21">
    <property type="entry name" value="LIPID II FLIPPASE MURJ"/>
    <property type="match status" value="1"/>
</dbReference>
<evidence type="ECO:0000256" key="4">
    <source>
        <dbReference type="ARBA" id="ARBA00022989"/>
    </source>
</evidence>
<sequence length="493" mass="53664">MKTTFFRFNALFVVKMLGLLGRIALTRSIGAEGVGLYQAAYSFYGLILIVITGGLPTALALATVRDEEQGWILFKIVSAVTLIVGCIGSFLLYQYSDWITEIIGYPDLRLAIRWLSPALFIVPLLSLLRGYLQGMQRFQAIAYSEMLEQLVRVVLLMTVPPLLLSGGLSQAVGGSVLGTATGALTAFLLLIALFPRSARNEPGSSSSRSGWRGALPALLQASLAITFTRLLVPVSDFADMLLIPNRLIKAGYSAHEAIGMYGVMTGMAVVLVYVPTIFTAALSHTWTMGIAADWQTGRTSELRKKMFASLKLGWLWGLASGAFLYIYAPELSFYIFGSIESAQPIRYLAVLPLLAGLREISTSVLWAQNRKSLPIAGLIAGIALNLVTVYLLAAIPGFGYLGISIGIIAMESVSVAWNLRALQVFHHARKRILPLISDMSVFILAIFSVFGLHRMIAAASDFVLFASLCSVVLFCAFSVLYIKSRSPNEFNFK</sequence>
<feature type="transmembrane region" description="Helical" evidence="6">
    <location>
        <begin position="153"/>
        <end position="170"/>
    </location>
</feature>
<feature type="transmembrane region" description="Helical" evidence="6">
    <location>
        <begin position="307"/>
        <end position="327"/>
    </location>
</feature>
<comment type="subcellular location">
    <subcellularLocation>
        <location evidence="1">Cell membrane</location>
        <topology evidence="1">Multi-pass membrane protein</topology>
    </subcellularLocation>
</comment>
<feature type="transmembrane region" description="Helical" evidence="6">
    <location>
        <begin position="432"/>
        <end position="456"/>
    </location>
</feature>
<reference evidence="8" key="1">
    <citation type="journal article" date="2019" name="Int. J. Syst. Evol. Microbiol.">
        <title>The Global Catalogue of Microorganisms (GCM) 10K type strain sequencing project: providing services to taxonomists for standard genome sequencing and annotation.</title>
        <authorList>
            <consortium name="The Broad Institute Genomics Platform"/>
            <consortium name="The Broad Institute Genome Sequencing Center for Infectious Disease"/>
            <person name="Wu L."/>
            <person name="Ma J."/>
        </authorList>
    </citation>
    <scope>NUCLEOTIDE SEQUENCE [LARGE SCALE GENOMIC DNA]</scope>
    <source>
        <strain evidence="8">CGMCC 1.18575</strain>
    </source>
</reference>
<accession>A0ABW0HWR7</accession>
<feature type="transmembrane region" description="Helical" evidence="6">
    <location>
        <begin position="373"/>
        <end position="392"/>
    </location>
</feature>
<dbReference type="Proteomes" id="UP001596113">
    <property type="component" value="Unassembled WGS sequence"/>
</dbReference>
<evidence type="ECO:0000256" key="1">
    <source>
        <dbReference type="ARBA" id="ARBA00004651"/>
    </source>
</evidence>
<evidence type="ECO:0000256" key="3">
    <source>
        <dbReference type="ARBA" id="ARBA00022692"/>
    </source>
</evidence>
<dbReference type="PIRSF" id="PIRSF038958">
    <property type="entry name" value="PG_synth_SpoVB"/>
    <property type="match status" value="1"/>
</dbReference>
<dbReference type="InterPro" id="IPR050833">
    <property type="entry name" value="Poly_Biosynth_Transport"/>
</dbReference>
<keyword evidence="8" id="KW-1185">Reference proteome</keyword>
<feature type="transmembrane region" description="Helical" evidence="6">
    <location>
        <begin position="176"/>
        <end position="194"/>
    </location>
</feature>
<keyword evidence="4 6" id="KW-1133">Transmembrane helix</keyword>
<comment type="caution">
    <text evidence="7">The sequence shown here is derived from an EMBL/GenBank/DDBJ whole genome shotgun (WGS) entry which is preliminary data.</text>
</comment>
<organism evidence="7 8">
    <name type="scientific">Cohnella soli</name>
    <dbReference type="NCBI Taxonomy" id="425005"/>
    <lineage>
        <taxon>Bacteria</taxon>
        <taxon>Bacillati</taxon>
        <taxon>Bacillota</taxon>
        <taxon>Bacilli</taxon>
        <taxon>Bacillales</taxon>
        <taxon>Paenibacillaceae</taxon>
        <taxon>Cohnella</taxon>
    </lineage>
</organism>
<feature type="transmembrane region" description="Helical" evidence="6">
    <location>
        <begin position="42"/>
        <end position="64"/>
    </location>
</feature>
<dbReference type="InterPro" id="IPR024923">
    <property type="entry name" value="PG_synth_SpoVB"/>
</dbReference>
<feature type="transmembrane region" description="Helical" evidence="6">
    <location>
        <begin position="398"/>
        <end position="420"/>
    </location>
</feature>
<keyword evidence="5 6" id="KW-0472">Membrane</keyword>
<dbReference type="Pfam" id="PF01943">
    <property type="entry name" value="Polysacc_synt"/>
    <property type="match status" value="1"/>
</dbReference>
<dbReference type="PANTHER" id="PTHR30250">
    <property type="entry name" value="PST FAMILY PREDICTED COLANIC ACID TRANSPORTER"/>
    <property type="match status" value="1"/>
</dbReference>
<dbReference type="EMBL" id="JBHSMI010000028">
    <property type="protein sequence ID" value="MFC5404790.1"/>
    <property type="molecule type" value="Genomic_DNA"/>
</dbReference>
<keyword evidence="2" id="KW-1003">Cell membrane</keyword>
<name>A0ABW0HWR7_9BACL</name>
<feature type="transmembrane region" description="Helical" evidence="6">
    <location>
        <begin position="258"/>
        <end position="286"/>
    </location>
</feature>
<evidence type="ECO:0000313" key="8">
    <source>
        <dbReference type="Proteomes" id="UP001596113"/>
    </source>
</evidence>
<dbReference type="InterPro" id="IPR002797">
    <property type="entry name" value="Polysacc_synth"/>
</dbReference>
<dbReference type="RefSeq" id="WP_378135399.1">
    <property type="nucleotide sequence ID" value="NZ_JBHSMI010000028.1"/>
</dbReference>